<keyword evidence="8" id="KW-0675">Receptor</keyword>
<dbReference type="AlphaFoldDB" id="A0A485PLP8"/>
<evidence type="ECO:0000313" key="8">
    <source>
        <dbReference type="EMBL" id="VFV45153.1"/>
    </source>
</evidence>
<dbReference type="InterPro" id="IPR050402">
    <property type="entry name" value="OR51/52/56-like"/>
</dbReference>
<gene>
    <name evidence="8" type="ORF">LYPA_23C008392</name>
</gene>
<reference evidence="8 9" key="1">
    <citation type="submission" date="2019-01" db="EMBL/GenBank/DDBJ databases">
        <authorList>
            <person name="Alioto T."/>
            <person name="Alioto T."/>
        </authorList>
    </citation>
    <scope>NUCLEOTIDE SEQUENCE [LARGE SCALE GENOMIC DNA]</scope>
</reference>
<dbReference type="PANTHER" id="PTHR26450:SF393">
    <property type="entry name" value="OLFACTORY RECEPTOR"/>
    <property type="match status" value="1"/>
</dbReference>
<dbReference type="EMBL" id="CAAGRJ010036893">
    <property type="protein sequence ID" value="VFV45153.1"/>
    <property type="molecule type" value="Genomic_DNA"/>
</dbReference>
<name>A0A485PLP8_LYNPA</name>
<comment type="subcellular location">
    <subcellularLocation>
        <location evidence="1">Membrane</location>
        <topology evidence="1">Multi-pass membrane protein</topology>
    </subcellularLocation>
</comment>
<organism evidence="8 9">
    <name type="scientific">Lynx pardinus</name>
    <name type="common">Iberian lynx</name>
    <name type="synonym">Felis pardina</name>
    <dbReference type="NCBI Taxonomy" id="191816"/>
    <lineage>
        <taxon>Eukaryota</taxon>
        <taxon>Metazoa</taxon>
        <taxon>Chordata</taxon>
        <taxon>Craniata</taxon>
        <taxon>Vertebrata</taxon>
        <taxon>Euteleostomi</taxon>
        <taxon>Mammalia</taxon>
        <taxon>Eutheria</taxon>
        <taxon>Laurasiatheria</taxon>
        <taxon>Carnivora</taxon>
        <taxon>Feliformia</taxon>
        <taxon>Felidae</taxon>
        <taxon>Felinae</taxon>
        <taxon>Lynx</taxon>
    </lineage>
</organism>
<dbReference type="GO" id="GO:0005886">
    <property type="term" value="C:plasma membrane"/>
    <property type="evidence" value="ECO:0007669"/>
    <property type="project" value="TreeGrafter"/>
</dbReference>
<dbReference type="GO" id="GO:0007186">
    <property type="term" value="P:G protein-coupled receptor signaling pathway"/>
    <property type="evidence" value="ECO:0007669"/>
    <property type="project" value="InterPro"/>
</dbReference>
<keyword evidence="3" id="KW-0812">Transmembrane</keyword>
<keyword evidence="7" id="KW-0807">Transducer</keyword>
<evidence type="ECO:0000256" key="5">
    <source>
        <dbReference type="ARBA" id="ARBA00022989"/>
    </source>
</evidence>
<keyword evidence="4" id="KW-0552">Olfaction</keyword>
<evidence type="ECO:0000256" key="3">
    <source>
        <dbReference type="ARBA" id="ARBA00022692"/>
    </source>
</evidence>
<accession>A0A485PLP8</accession>
<dbReference type="Pfam" id="PF13853">
    <property type="entry name" value="7tm_4"/>
    <property type="match status" value="1"/>
</dbReference>
<dbReference type="SUPFAM" id="SSF81321">
    <property type="entry name" value="Family A G protein-coupled receptor-like"/>
    <property type="match status" value="1"/>
</dbReference>
<evidence type="ECO:0000256" key="6">
    <source>
        <dbReference type="ARBA" id="ARBA00023136"/>
    </source>
</evidence>
<evidence type="ECO:0000313" key="9">
    <source>
        <dbReference type="Proteomes" id="UP000386466"/>
    </source>
</evidence>
<evidence type="ECO:0000256" key="4">
    <source>
        <dbReference type="ARBA" id="ARBA00022725"/>
    </source>
</evidence>
<keyword evidence="9" id="KW-1185">Reference proteome</keyword>
<proteinExistence type="predicted"/>
<sequence>MAFDCFVAIRNPLCYTVVLTHSRITQVGLAAMARGVALMAFLLIQLKWLPFCKNIILYHSFCFHPEVMKLACVSIHVNITHGLALVLCTFGVDSVFIVSVLCFDLEDSSWHCFWGRMT</sequence>
<evidence type="ECO:0000256" key="2">
    <source>
        <dbReference type="ARBA" id="ARBA00022606"/>
    </source>
</evidence>
<keyword evidence="5" id="KW-1133">Transmembrane helix</keyword>
<keyword evidence="6" id="KW-0472">Membrane</keyword>
<protein>
    <submittedName>
        <fullName evidence="8">Olfactory receptor 51i2-like</fullName>
    </submittedName>
</protein>
<keyword evidence="2" id="KW-0716">Sensory transduction</keyword>
<evidence type="ECO:0000256" key="7">
    <source>
        <dbReference type="ARBA" id="ARBA00023224"/>
    </source>
</evidence>
<dbReference type="PANTHER" id="PTHR26450">
    <property type="entry name" value="OLFACTORY RECEPTOR 56B1-RELATED"/>
    <property type="match status" value="1"/>
</dbReference>
<dbReference type="InterPro" id="IPR000725">
    <property type="entry name" value="Olfact_rcpt"/>
</dbReference>
<evidence type="ECO:0000256" key="1">
    <source>
        <dbReference type="ARBA" id="ARBA00004141"/>
    </source>
</evidence>
<dbReference type="GO" id="GO:0004984">
    <property type="term" value="F:olfactory receptor activity"/>
    <property type="evidence" value="ECO:0007669"/>
    <property type="project" value="InterPro"/>
</dbReference>
<dbReference type="Proteomes" id="UP000386466">
    <property type="component" value="Unassembled WGS sequence"/>
</dbReference>